<reference evidence="2" key="2">
    <citation type="submission" date="2020-12" db="EMBL/GenBank/DDBJ databases">
        <title>New Spironucleus salmonicida genome in near-complete chromosomes.</title>
        <authorList>
            <person name="Xu F."/>
            <person name="Kurt Z."/>
            <person name="Jimenez-Gonzalez A."/>
            <person name="Astvaldsson A."/>
            <person name="Andersson J.O."/>
            <person name="Svard S.G."/>
        </authorList>
    </citation>
    <scope>NUCLEOTIDE SEQUENCE</scope>
    <source>
        <strain evidence="2">ATCC 50377</strain>
    </source>
</reference>
<reference evidence="1 2" key="1">
    <citation type="journal article" date="2014" name="PLoS Genet.">
        <title>The Genome of Spironucleus salmonicida Highlights a Fish Pathogen Adapted to Fluctuating Environments.</title>
        <authorList>
            <person name="Xu F."/>
            <person name="Jerlstrom-Hultqvist J."/>
            <person name="Einarsson E."/>
            <person name="Astvaldsson A."/>
            <person name="Svard S.G."/>
            <person name="Andersson J.O."/>
        </authorList>
    </citation>
    <scope>NUCLEOTIDE SEQUENCE</scope>
    <source>
        <strain evidence="2">ATCC 50377</strain>
    </source>
</reference>
<keyword evidence="3" id="KW-1185">Reference proteome</keyword>
<dbReference type="PANTHER" id="PTHR11099:SF0">
    <property type="entry name" value="VACUOLAR PROTEIN SORTING-ASSOCIATED PROTEIN 35"/>
    <property type="match status" value="1"/>
</dbReference>
<dbReference type="PANTHER" id="PTHR11099">
    <property type="entry name" value="VACUOLAR SORTING PROTEIN 35"/>
    <property type="match status" value="1"/>
</dbReference>
<evidence type="ECO:0000313" key="1">
    <source>
        <dbReference type="EMBL" id="EST49293.1"/>
    </source>
</evidence>
<dbReference type="EMBL" id="AUWU02000007">
    <property type="protein sequence ID" value="KAH0570544.1"/>
    <property type="molecule type" value="Genomic_DNA"/>
</dbReference>
<evidence type="ECO:0000313" key="3">
    <source>
        <dbReference type="Proteomes" id="UP000018208"/>
    </source>
</evidence>
<dbReference type="GO" id="GO:0005770">
    <property type="term" value="C:late endosome"/>
    <property type="evidence" value="ECO:0007669"/>
    <property type="project" value="TreeGrafter"/>
</dbReference>
<dbReference type="EMBL" id="KI545953">
    <property type="protein sequence ID" value="EST49293.1"/>
    <property type="molecule type" value="Genomic_DNA"/>
</dbReference>
<name>V6LYG7_9EUKA</name>
<dbReference type="GO" id="GO:0030906">
    <property type="term" value="C:retromer, cargo-selective complex"/>
    <property type="evidence" value="ECO:0007669"/>
    <property type="project" value="InterPro"/>
</dbReference>
<organism evidence="1">
    <name type="scientific">Spironucleus salmonicida</name>
    <dbReference type="NCBI Taxonomy" id="348837"/>
    <lineage>
        <taxon>Eukaryota</taxon>
        <taxon>Metamonada</taxon>
        <taxon>Diplomonadida</taxon>
        <taxon>Hexamitidae</taxon>
        <taxon>Hexamitinae</taxon>
        <taxon>Spironucleus</taxon>
    </lineage>
</organism>
<dbReference type="GO" id="GO:0006886">
    <property type="term" value="P:intracellular protein transport"/>
    <property type="evidence" value="ECO:0007669"/>
    <property type="project" value="TreeGrafter"/>
</dbReference>
<dbReference type="AlphaFoldDB" id="V6LYG7"/>
<dbReference type="OrthoDB" id="10258141at2759"/>
<gene>
    <name evidence="1" type="ORF">SS50377_10516</name>
    <name evidence="2" type="ORF">SS50377_26824</name>
</gene>
<proteinExistence type="predicted"/>
<dbReference type="Proteomes" id="UP000018208">
    <property type="component" value="Unassembled WGS sequence"/>
</dbReference>
<evidence type="ECO:0000313" key="2">
    <source>
        <dbReference type="EMBL" id="KAH0570544.1"/>
    </source>
</evidence>
<dbReference type="GO" id="GO:0005829">
    <property type="term" value="C:cytosol"/>
    <property type="evidence" value="ECO:0007669"/>
    <property type="project" value="GOC"/>
</dbReference>
<protein>
    <submittedName>
        <fullName evidence="1">Vacuolar protein sorting 35</fullName>
    </submittedName>
</protein>
<accession>V6LYG7</accession>
<dbReference type="GO" id="GO:0042147">
    <property type="term" value="P:retrograde transport, endosome to Golgi"/>
    <property type="evidence" value="ECO:0007669"/>
    <property type="project" value="InterPro"/>
</dbReference>
<sequence>MFQTKVKQDYIQYVQNTDFQTQWLEQTLQELGKSNGEFESVKYSGNLFAINAAVVQVFSILRTDILEPIQYDRLFMQIKDFIQKLYEFYKACCSDSSPVQGKHDPIRLYNEMSLVSKVVPRVYMISIIGRILCERVQEKISIIQRSKKLTKSQKQEIVMLQKSQDDIITDISSQAHGIQNPIILIFFRNYLIQTFTSSPNVIFENLTEMNRFYARTQFDPARTAAEARRRDDRRTFLGKTIADGFSNFLINSQNCAEILPKVLQEITQSTDNLAQVQILNAAISQMPVSLILQNLQILLDQITTNIIGTGAFLQCIEKIYQNIEQNNYEIICTAGMKLAKLIVNQYYIDEHELTKLLALGGGVKSNLSPWISILSYLMQIGTRIWPDDLSKISFAFDLILQVLYPEMDDFVNEIALGIDENAICFIEEEKLQSQKERKMNLNDFGKRKMSGKDEISIIQLMVGPLSYLDASLIVPYCMLAPMVVLRESVEKERKIEFCVELAKQIIILNLTDEDFLVQQEAHENQGRNVVQICSILTTSHSFIFAQLLHKIHGSKQVYQLLINSEIILSETASTDITPALFFTLLRDNYASEALFSLNYLPSQNVQQIVFLNLQAARLSADTFNFIRNAFEAFEICAISSQQNTLISLFVNKLMEIDLGGEAQCIVSRLVAAACNLLQREQRCVALSKVVVLCRKIDIESAELIDKCKEMSLKWGSFVEIEQMKVILGEIEVERVVFEGGQDDQTQILENSEGNNQIEEKTKVGEEVQVENQHVEEEIYEIEEVIEEIEEIEQ</sequence>
<dbReference type="VEuPathDB" id="GiardiaDB:SS50377_26824"/>
<dbReference type="InterPro" id="IPR005378">
    <property type="entry name" value="Vps35"/>
</dbReference>